<comment type="caution">
    <text evidence="1">The sequence shown here is derived from an EMBL/GenBank/DDBJ whole genome shotgun (WGS) entry which is preliminary data.</text>
</comment>
<evidence type="ECO:0000313" key="1">
    <source>
        <dbReference type="EMBL" id="MER6273750.1"/>
    </source>
</evidence>
<dbReference type="RefSeq" id="WP_351961999.1">
    <property type="nucleotide sequence ID" value="NZ_JBEOZM010000035.1"/>
</dbReference>
<gene>
    <name evidence="1" type="ORF">ABT211_41805</name>
</gene>
<protein>
    <recommendedName>
        <fullName evidence="3">Secreted protein</fullName>
    </recommendedName>
</protein>
<evidence type="ECO:0000313" key="2">
    <source>
        <dbReference type="Proteomes" id="UP001490365"/>
    </source>
</evidence>
<evidence type="ECO:0008006" key="3">
    <source>
        <dbReference type="Google" id="ProtNLM"/>
    </source>
</evidence>
<name>A0ABV1TUP4_9ACTN</name>
<organism evidence="1 2">
    <name type="scientific">Streptomyces sp. 900105755</name>
    <dbReference type="NCBI Taxonomy" id="3154389"/>
    <lineage>
        <taxon>Bacteria</taxon>
        <taxon>Bacillati</taxon>
        <taxon>Actinomycetota</taxon>
        <taxon>Actinomycetes</taxon>
        <taxon>Kitasatosporales</taxon>
        <taxon>Streptomycetaceae</taxon>
        <taxon>Streptomyces</taxon>
    </lineage>
</organism>
<keyword evidence="2" id="KW-1185">Reference proteome</keyword>
<sequence length="118" mass="11987">MTQKSLPVRELMGSLPLAVPSELVVSVRMVLSPLPMLTVVPANSLPVLSSLAFSRTEAGLNGSMMVSGVSAPGVTMTSWSSTTSCSGLPSPSSSCVQSVSSTSCITDPPVVYDAVALA</sequence>
<dbReference type="Proteomes" id="UP001490365">
    <property type="component" value="Unassembled WGS sequence"/>
</dbReference>
<dbReference type="EMBL" id="JBEOZM010000035">
    <property type="protein sequence ID" value="MER6273750.1"/>
    <property type="molecule type" value="Genomic_DNA"/>
</dbReference>
<proteinExistence type="predicted"/>
<accession>A0ABV1TUP4</accession>
<reference evidence="1 2" key="1">
    <citation type="submission" date="2024-06" db="EMBL/GenBank/DDBJ databases">
        <title>The Natural Products Discovery Center: Release of the First 8490 Sequenced Strains for Exploring Actinobacteria Biosynthetic Diversity.</title>
        <authorList>
            <person name="Kalkreuter E."/>
            <person name="Kautsar S.A."/>
            <person name="Yang D."/>
            <person name="Bader C.D."/>
            <person name="Teijaro C.N."/>
            <person name="Fluegel L."/>
            <person name="Davis C.M."/>
            <person name="Simpson J.R."/>
            <person name="Lauterbach L."/>
            <person name="Steele A.D."/>
            <person name="Gui C."/>
            <person name="Meng S."/>
            <person name="Li G."/>
            <person name="Viehrig K."/>
            <person name="Ye F."/>
            <person name="Su P."/>
            <person name="Kiefer A.F."/>
            <person name="Nichols A."/>
            <person name="Cepeda A.J."/>
            <person name="Yan W."/>
            <person name="Fan B."/>
            <person name="Jiang Y."/>
            <person name="Adhikari A."/>
            <person name="Zheng C.-J."/>
            <person name="Schuster L."/>
            <person name="Cowan T.M."/>
            <person name="Smanski M.J."/>
            <person name="Chevrette M.G."/>
            <person name="De Carvalho L.P.S."/>
            <person name="Shen B."/>
        </authorList>
    </citation>
    <scope>NUCLEOTIDE SEQUENCE [LARGE SCALE GENOMIC DNA]</scope>
    <source>
        <strain evidence="1 2">NPDC001694</strain>
    </source>
</reference>